<sequence>MTTRYAHSCASRVLCRHRRGAARSSDRCADADLPRLNQRCRAIGSIKGGALRCRHPRSPAPVRCLPVSEFRFTCGARRGLLRRLLLLAALWMVCVGTALAQDEDTVLEAAQTQLDSMQKVLTQAEAGMEKSDTDQLRKLADDVTGAQRQAQDLARSLEPPLKELSVRLAGLGEEQKTDPPDLRDHRRALTRERNGLDAELKRANLLALDAKDLADRLEGERAQRFSEKLSARVASPLSPALGNEIAQQWPDDRTRLQALSDKAVQALRTGAATNGVAGPVIGTLGALMLAFPLRIFLRHLGRRYAASRAPVGRLRRSGLALWFLLVGTLTLGMAAGALAESVRALSELPTDLEQLLSAFVVISCVAAFVGSLSASLLMKHQPTWRLFPLDDATVDRLRVHCLATAAVSWFSGMAIRINDVARSSSALTIATDAVAALLYAGLILSALSGLTLSLRAHAANVGAADADSSAPPPVVSRGGGYIVLIRLLGHLAVIFALVAALFGYINLALFVEQQIIWITLVCSVLALLVMFADDLTTWVFKPESRFSRALSHALSVGNGRLVQVGLLISAAVRVLLVLLGIAALVTPYGANLAAVTGWLENVSHGIAIGKELVITPGDVARALCVFLLGMGLVHIVQRWLLSTYLPKTELDAGARNSISTAARYLGGLIVAVWGLTALGLDLRRLALVLSALSVGIGFGLQAITQNFVSGLILLAERPVKIGDWVRIGDQEGDVRKISVRATEIQVGDRSTLIVPNSELITKSVRNMTLSNPMGRVQLQFSVPLETNVAKVRDVLLALFAEHEKVLAEPAPSVFIDSLAGGHVNFNSFAYVRSPRDSYGVRSELFFALLQRMATASIALQSPQEIRFSRPGTAMERDAGDGAPVSED</sequence>
<evidence type="ECO:0000313" key="13">
    <source>
        <dbReference type="EMBL" id="AAW73358.1"/>
    </source>
</evidence>
<dbReference type="AlphaFoldDB" id="Q5H6R2"/>
<keyword evidence="3" id="KW-1003">Cell membrane</keyword>
<evidence type="ECO:0000256" key="2">
    <source>
        <dbReference type="ARBA" id="ARBA00008017"/>
    </source>
</evidence>
<feature type="transmembrane region" description="Helical" evidence="9">
    <location>
        <begin position="318"/>
        <end position="338"/>
    </location>
</feature>
<feature type="transmembrane region" description="Helical" evidence="9">
    <location>
        <begin position="515"/>
        <end position="540"/>
    </location>
</feature>
<dbReference type="Pfam" id="PF21082">
    <property type="entry name" value="MS_channel_3rd"/>
    <property type="match status" value="1"/>
</dbReference>
<dbReference type="SUPFAM" id="SSF82689">
    <property type="entry name" value="Mechanosensitive channel protein MscS (YggB), C-terminal domain"/>
    <property type="match status" value="1"/>
</dbReference>
<reference evidence="13 14" key="1">
    <citation type="journal article" date="2005" name="Nucleic Acids Res.">
        <title>The genome sequence of Xanthomonas oryzae pathovar oryzae KACC10331, the bacterial blight pathogen of rice.</title>
        <authorList>
            <person name="Lee B.M."/>
            <person name="Park Y.J."/>
            <person name="Park D.S."/>
            <person name="Kang H.W."/>
            <person name="Kim J.G."/>
            <person name="Song E.S."/>
            <person name="Park I.C."/>
            <person name="Yoon U.H."/>
            <person name="Hahn J.H."/>
            <person name="Koo B.S."/>
            <person name="Lee G.B."/>
            <person name="Kim H."/>
            <person name="Park H.S."/>
            <person name="Yoon K.O."/>
            <person name="Kim J.H."/>
            <person name="Jung C.H."/>
            <person name="Koh N.H."/>
            <person name="Seo J.S."/>
            <person name="Go S.J."/>
        </authorList>
    </citation>
    <scope>NUCLEOTIDE SEQUENCE [LARGE SCALE GENOMIC DNA]</scope>
    <source>
        <strain evidence="14">KACC10331 / KXO85</strain>
    </source>
</reference>
<keyword evidence="7" id="KW-0175">Coiled coil</keyword>
<dbReference type="PANTHER" id="PTHR30347:SF9">
    <property type="entry name" value="MINICONDUCTANCE MECHANOSENSITIVE CHANNEL MSCM"/>
    <property type="match status" value="1"/>
</dbReference>
<gene>
    <name evidence="13" type="ordered locus">XOO0104</name>
</gene>
<dbReference type="SUPFAM" id="SSF50182">
    <property type="entry name" value="Sm-like ribonucleoproteins"/>
    <property type="match status" value="1"/>
</dbReference>
<evidence type="ECO:0000256" key="5">
    <source>
        <dbReference type="ARBA" id="ARBA00022989"/>
    </source>
</evidence>
<feature type="transmembrane region" description="Helical" evidence="9">
    <location>
        <begin position="429"/>
        <end position="450"/>
    </location>
</feature>
<dbReference type="Pfam" id="PF12607">
    <property type="entry name" value="DUF3772"/>
    <property type="match status" value="1"/>
</dbReference>
<keyword evidence="5 9" id="KW-1133">Transmembrane helix</keyword>
<feature type="transmembrane region" description="Helical" evidence="9">
    <location>
        <begin position="619"/>
        <end position="641"/>
    </location>
</feature>
<feature type="coiled-coil region" evidence="7">
    <location>
        <begin position="186"/>
        <end position="220"/>
    </location>
</feature>
<dbReference type="InterPro" id="IPR023408">
    <property type="entry name" value="MscS_beta-dom_sf"/>
</dbReference>
<dbReference type="PANTHER" id="PTHR30347">
    <property type="entry name" value="POTASSIUM CHANNEL RELATED"/>
    <property type="match status" value="1"/>
</dbReference>
<dbReference type="InterPro" id="IPR022249">
    <property type="entry name" value="DUF3772"/>
</dbReference>
<comment type="similarity">
    <text evidence="2">Belongs to the MscS (TC 1.A.23) family.</text>
</comment>
<evidence type="ECO:0000259" key="12">
    <source>
        <dbReference type="Pfam" id="PF21082"/>
    </source>
</evidence>
<feature type="transmembrane region" description="Helical" evidence="9">
    <location>
        <begin position="80"/>
        <end position="100"/>
    </location>
</feature>
<evidence type="ECO:0000259" key="11">
    <source>
        <dbReference type="Pfam" id="PF12607"/>
    </source>
</evidence>
<feature type="transmembrane region" description="Helical" evidence="9">
    <location>
        <begin position="561"/>
        <end position="585"/>
    </location>
</feature>
<dbReference type="Gene3D" id="2.30.30.60">
    <property type="match status" value="1"/>
</dbReference>
<organism evidence="13 14">
    <name type="scientific">Xanthomonas oryzae pv. oryzae (strain KACC10331 / KXO85)</name>
    <dbReference type="NCBI Taxonomy" id="291331"/>
    <lineage>
        <taxon>Bacteria</taxon>
        <taxon>Pseudomonadati</taxon>
        <taxon>Pseudomonadota</taxon>
        <taxon>Gammaproteobacteria</taxon>
        <taxon>Lysobacterales</taxon>
        <taxon>Lysobacteraceae</taxon>
        <taxon>Xanthomonas</taxon>
    </lineage>
</organism>
<evidence type="ECO:0000256" key="4">
    <source>
        <dbReference type="ARBA" id="ARBA00022692"/>
    </source>
</evidence>
<dbReference type="InterPro" id="IPR011014">
    <property type="entry name" value="MscS_channel_TM-2"/>
</dbReference>
<dbReference type="Gene3D" id="1.10.287.1260">
    <property type="match status" value="1"/>
</dbReference>
<feature type="transmembrane region" description="Helical" evidence="9">
    <location>
        <begin position="686"/>
        <end position="714"/>
    </location>
</feature>
<dbReference type="InterPro" id="IPR006685">
    <property type="entry name" value="MscS_channel_2nd"/>
</dbReference>
<proteinExistence type="inferred from homology"/>
<evidence type="ECO:0000259" key="10">
    <source>
        <dbReference type="Pfam" id="PF00924"/>
    </source>
</evidence>
<dbReference type="GO" id="GO:0008381">
    <property type="term" value="F:mechanosensitive monoatomic ion channel activity"/>
    <property type="evidence" value="ECO:0007669"/>
    <property type="project" value="UniProtKB-ARBA"/>
</dbReference>
<dbReference type="InterPro" id="IPR052702">
    <property type="entry name" value="MscS-like_channel"/>
</dbReference>
<feature type="domain" description="Mechanosensitive ion channel MscS C-terminal" evidence="12">
    <location>
        <begin position="777"/>
        <end position="846"/>
    </location>
</feature>
<feature type="domain" description="Mechanosensitive ion channel MscS" evidence="10">
    <location>
        <begin position="703"/>
        <end position="768"/>
    </location>
</feature>
<dbReference type="KEGG" id="xoo:XOO0104"/>
<evidence type="ECO:0000256" key="3">
    <source>
        <dbReference type="ARBA" id="ARBA00022475"/>
    </source>
</evidence>
<evidence type="ECO:0000256" key="9">
    <source>
        <dbReference type="SAM" id="Phobius"/>
    </source>
</evidence>
<feature type="coiled-coil region" evidence="7">
    <location>
        <begin position="107"/>
        <end position="156"/>
    </location>
</feature>
<protein>
    <submittedName>
        <fullName evidence="13">Small-conductance mechanosensitive channel</fullName>
    </submittedName>
</protein>
<dbReference type="Pfam" id="PF00924">
    <property type="entry name" value="MS_channel_2nd"/>
    <property type="match status" value="1"/>
</dbReference>
<dbReference type="STRING" id="291331.XOO0104"/>
<dbReference type="HOGENOM" id="CLU_011796_1_0_6"/>
<dbReference type="GO" id="GO:0005886">
    <property type="term" value="C:plasma membrane"/>
    <property type="evidence" value="ECO:0007669"/>
    <property type="project" value="UniProtKB-SubCell"/>
</dbReference>
<dbReference type="InterPro" id="IPR011066">
    <property type="entry name" value="MscS_channel_C_sf"/>
</dbReference>
<feature type="region of interest" description="Disordered" evidence="8">
    <location>
        <begin position="868"/>
        <end position="887"/>
    </location>
</feature>
<name>Q5H6R2_XANOR</name>
<keyword evidence="4 9" id="KW-0812">Transmembrane</keyword>
<evidence type="ECO:0000256" key="8">
    <source>
        <dbReference type="SAM" id="MobiDB-lite"/>
    </source>
</evidence>
<evidence type="ECO:0000256" key="7">
    <source>
        <dbReference type="SAM" id="Coils"/>
    </source>
</evidence>
<feature type="transmembrane region" description="Helical" evidence="9">
    <location>
        <begin position="276"/>
        <end position="297"/>
    </location>
</feature>
<keyword evidence="14" id="KW-1185">Reference proteome</keyword>
<dbReference type="InterPro" id="IPR049278">
    <property type="entry name" value="MS_channel_C"/>
</dbReference>
<dbReference type="Gene3D" id="3.30.70.100">
    <property type="match status" value="1"/>
</dbReference>
<dbReference type="Proteomes" id="UP000006735">
    <property type="component" value="Chromosome"/>
</dbReference>
<dbReference type="InterPro" id="IPR010920">
    <property type="entry name" value="LSM_dom_sf"/>
</dbReference>
<evidence type="ECO:0000256" key="6">
    <source>
        <dbReference type="ARBA" id="ARBA00023136"/>
    </source>
</evidence>
<comment type="subcellular location">
    <subcellularLocation>
        <location evidence="1">Cell membrane</location>
        <topology evidence="1">Multi-pass membrane protein</topology>
    </subcellularLocation>
</comment>
<accession>Q5H6R2</accession>
<evidence type="ECO:0000256" key="1">
    <source>
        <dbReference type="ARBA" id="ARBA00004651"/>
    </source>
</evidence>
<dbReference type="EMBL" id="AE013598">
    <property type="protein sequence ID" value="AAW73358.1"/>
    <property type="molecule type" value="Genomic_DNA"/>
</dbReference>
<feature type="transmembrane region" description="Helical" evidence="9">
    <location>
        <begin position="487"/>
        <end position="509"/>
    </location>
</feature>
<keyword evidence="6 9" id="KW-0472">Membrane</keyword>
<feature type="domain" description="DUF3772" evidence="11">
    <location>
        <begin position="200"/>
        <end position="261"/>
    </location>
</feature>
<dbReference type="SUPFAM" id="SSF82861">
    <property type="entry name" value="Mechanosensitive channel protein MscS (YggB), transmembrane region"/>
    <property type="match status" value="1"/>
</dbReference>
<evidence type="ECO:0000313" key="14">
    <source>
        <dbReference type="Proteomes" id="UP000006735"/>
    </source>
</evidence>
<feature type="transmembrane region" description="Helical" evidence="9">
    <location>
        <begin position="661"/>
        <end position="680"/>
    </location>
</feature>
<feature type="transmembrane region" description="Helical" evidence="9">
    <location>
        <begin position="358"/>
        <end position="378"/>
    </location>
</feature>